<dbReference type="SMART" id="SM00474">
    <property type="entry name" value="35EXOc"/>
    <property type="match status" value="1"/>
</dbReference>
<dbReference type="PANTHER" id="PTHR10133">
    <property type="entry name" value="DNA POLYMERASE I"/>
    <property type="match status" value="1"/>
</dbReference>
<dbReference type="InterPro" id="IPR002298">
    <property type="entry name" value="DNA_polymerase_A"/>
</dbReference>
<dbReference type="InterPro" id="IPR043502">
    <property type="entry name" value="DNA/RNA_pol_sf"/>
</dbReference>
<dbReference type="InterPro" id="IPR002421">
    <property type="entry name" value="5-3_exonuclease"/>
</dbReference>
<sequence>MQKFIIIDGNAILHRSFHALPPLTTKDGEMINAVYGFTMTLLKSIKDLNPKYIAVTFDKAAPTFRHELYEAYKGTRVKADGIEELYNQIPKLKEILKAFHIPFYEKDGFEADDLIGTIAKKIYMGNKIPPNLLLEKGGNKEERLETIIVTGDLDTLQLVNSHTKVYTLKKGLSDTVIYDEAGVKERFEGLAPEQMIDYKALRGDPSDNIPGVKGIGEKGAIKLLNEFKTLENLYEKLEVHEDFLPQKLAERLIAHKEDALMSKKLAAIDKNADFNFNFMECEWIGYDKEKIFELFQKFEFKSLLNRLPEKIYQGAKRPEKEYPEKEKKYVMVDTEEKFVELLKNLNKQTQIVIDIESTSENPVTCDLVGISFCWKEGESRYIERSKFPPAADPPLADKRGARNQILWDELKQNLENPEIKKAGHNIKYALIALAGCGINLKGANFDTMIASYLLNPGSRAHDLDELVFRELGYQMMPIEDLIGKGREQINMSMVPREKVCSYSCENSDYAFRLMKKLEARLKEYKSYKVFEEIETPLIPVLAEMEINGVKIHSAFLSILSKDFNKRIKKLEEKIYKIAGVEFNISSPVQLKEILFEKLGVSIKNIKKGKTGLSTAASELEKLRGAHPIIELIFEHRELAKLISTYVNALPKLINKKTGRVHTSFNQTITATGRLSSSNPNLQNIPIRTELGKSIRKAFVAEKGYKLISADYSQIELRIIASLAKDEKMISAFKKDLDIHAATASEIFKIPLSDVTPKMRRQAKAINFGIIYGMGPRGLADAADISFDEAQIFIDEYFALYANIKKFIDKTIQGAHRNGFVETYFGRRRYLPEIASGSPFIRAGAERMAINHPIQGTSADLIKMAMIKVNDKLRNSELAEGAVSKMQSEVKMLLQIHDELLFEARENSAEKISSVIKDEMENAAKFEAPIKVDIAIGDNWGEI</sequence>
<evidence type="ECO:0000256" key="4">
    <source>
        <dbReference type="ARBA" id="ARBA00022679"/>
    </source>
</evidence>
<keyword evidence="11 16" id="KW-0239">DNA-directed DNA polymerase</keyword>
<dbReference type="Gene3D" id="1.10.150.20">
    <property type="entry name" value="5' to 3' exonuclease, C-terminal subdomain"/>
    <property type="match status" value="2"/>
</dbReference>
<dbReference type="Pfam" id="PF01367">
    <property type="entry name" value="5_3_exonuc"/>
    <property type="match status" value="1"/>
</dbReference>
<keyword evidence="10 16" id="KW-0269">Exonuclease</keyword>
<dbReference type="InterPro" id="IPR012337">
    <property type="entry name" value="RNaseH-like_sf"/>
</dbReference>
<evidence type="ECO:0000256" key="2">
    <source>
        <dbReference type="ARBA" id="ARBA00012417"/>
    </source>
</evidence>
<keyword evidence="13 16" id="KW-0234">DNA repair</keyword>
<dbReference type="Gene3D" id="3.40.50.1010">
    <property type="entry name" value="5'-nuclease"/>
    <property type="match status" value="1"/>
</dbReference>
<evidence type="ECO:0000256" key="9">
    <source>
        <dbReference type="ARBA" id="ARBA00022801"/>
    </source>
</evidence>
<evidence type="ECO:0000256" key="14">
    <source>
        <dbReference type="ARBA" id="ARBA00049244"/>
    </source>
</evidence>
<dbReference type="InterPro" id="IPR020045">
    <property type="entry name" value="DNA_polI_H3TH"/>
</dbReference>
<dbReference type="AlphaFoldDB" id="A0A1F5S145"/>
<protein>
    <recommendedName>
        <fullName evidence="3 15">DNA polymerase I</fullName>
        <ecNumber evidence="2 15">2.7.7.7</ecNumber>
    </recommendedName>
</protein>
<dbReference type="InterPro" id="IPR018320">
    <property type="entry name" value="DNA_polymerase_1"/>
</dbReference>
<evidence type="ECO:0000313" key="21">
    <source>
        <dbReference type="Proteomes" id="UP000178323"/>
    </source>
</evidence>
<evidence type="ECO:0000256" key="13">
    <source>
        <dbReference type="ARBA" id="ARBA00023204"/>
    </source>
</evidence>
<evidence type="ECO:0000256" key="15">
    <source>
        <dbReference type="NCBIfam" id="TIGR00593"/>
    </source>
</evidence>
<dbReference type="EC" id="2.7.7.7" evidence="2 15"/>
<dbReference type="SUPFAM" id="SSF56672">
    <property type="entry name" value="DNA/RNA polymerases"/>
    <property type="match status" value="1"/>
</dbReference>
<dbReference type="GO" id="GO:0008409">
    <property type="term" value="F:5'-3' exonuclease activity"/>
    <property type="evidence" value="ECO:0007669"/>
    <property type="project" value="UniProtKB-UniRule"/>
</dbReference>
<dbReference type="SUPFAM" id="SSF53098">
    <property type="entry name" value="Ribonuclease H-like"/>
    <property type="match status" value="1"/>
</dbReference>
<evidence type="ECO:0000256" key="16">
    <source>
        <dbReference type="RuleBase" id="RU004460"/>
    </source>
</evidence>
<dbReference type="SMART" id="SM00279">
    <property type="entry name" value="HhH2"/>
    <property type="match status" value="1"/>
</dbReference>
<keyword evidence="6 16" id="KW-0235">DNA replication</keyword>
<dbReference type="InterPro" id="IPR008918">
    <property type="entry name" value="HhH2"/>
</dbReference>
<evidence type="ECO:0000259" key="19">
    <source>
        <dbReference type="SMART" id="SM00482"/>
    </source>
</evidence>
<dbReference type="InterPro" id="IPR019760">
    <property type="entry name" value="DNA-dir_DNA_pol_A_CS"/>
</dbReference>
<dbReference type="GO" id="GO:0003887">
    <property type="term" value="F:DNA-directed DNA polymerase activity"/>
    <property type="evidence" value="ECO:0007669"/>
    <property type="project" value="UniProtKB-UniRule"/>
</dbReference>
<dbReference type="Pfam" id="PF01612">
    <property type="entry name" value="DNA_pol_A_exo1"/>
    <property type="match status" value="1"/>
</dbReference>
<dbReference type="Pfam" id="PF00476">
    <property type="entry name" value="DNA_pol_A"/>
    <property type="match status" value="1"/>
</dbReference>
<dbReference type="EMBL" id="MFFS01000086">
    <property type="protein sequence ID" value="OGF20420.1"/>
    <property type="molecule type" value="Genomic_DNA"/>
</dbReference>
<dbReference type="InterPro" id="IPR029060">
    <property type="entry name" value="PIN-like_dom_sf"/>
</dbReference>
<proteinExistence type="inferred from homology"/>
<dbReference type="CDD" id="cd09898">
    <property type="entry name" value="H3TH_53EXO"/>
    <property type="match status" value="1"/>
</dbReference>
<comment type="function">
    <text evidence="16">In addition to polymerase activity, this DNA polymerase exhibits 3'-5' and 5'-3' exonuclease activity.</text>
</comment>
<keyword evidence="7" id="KW-0540">Nuclease</keyword>
<feature type="domain" description="3'-5' exonuclease" evidence="17">
    <location>
        <begin position="329"/>
        <end position="522"/>
    </location>
</feature>
<keyword evidence="5 16" id="KW-0548">Nucleotidyltransferase</keyword>
<keyword evidence="9 16" id="KW-0378">Hydrolase</keyword>
<dbReference type="PRINTS" id="PR00868">
    <property type="entry name" value="DNAPOLI"/>
</dbReference>
<dbReference type="InterPro" id="IPR036397">
    <property type="entry name" value="RNaseH_sf"/>
</dbReference>
<evidence type="ECO:0000256" key="7">
    <source>
        <dbReference type="ARBA" id="ARBA00022722"/>
    </source>
</evidence>
<evidence type="ECO:0000256" key="3">
    <source>
        <dbReference type="ARBA" id="ARBA00020311"/>
    </source>
</evidence>
<dbReference type="GO" id="GO:0006261">
    <property type="term" value="P:DNA-templated DNA replication"/>
    <property type="evidence" value="ECO:0007669"/>
    <property type="project" value="UniProtKB-UniRule"/>
</dbReference>
<dbReference type="FunFam" id="1.10.150.20:FF:000002">
    <property type="entry name" value="DNA polymerase I"/>
    <property type="match status" value="1"/>
</dbReference>
<evidence type="ECO:0000256" key="1">
    <source>
        <dbReference type="ARBA" id="ARBA00007705"/>
    </source>
</evidence>
<dbReference type="GO" id="GO:0008408">
    <property type="term" value="F:3'-5' exonuclease activity"/>
    <property type="evidence" value="ECO:0007669"/>
    <property type="project" value="UniProtKB-UniRule"/>
</dbReference>
<keyword evidence="8 16" id="KW-0227">DNA damage</keyword>
<evidence type="ECO:0000256" key="5">
    <source>
        <dbReference type="ARBA" id="ARBA00022695"/>
    </source>
</evidence>
<comment type="similarity">
    <text evidence="1 16">Belongs to the DNA polymerase type-A family.</text>
</comment>
<dbReference type="GO" id="GO:0006302">
    <property type="term" value="P:double-strand break repair"/>
    <property type="evidence" value="ECO:0007669"/>
    <property type="project" value="TreeGrafter"/>
</dbReference>
<dbReference type="CDD" id="cd08637">
    <property type="entry name" value="DNA_pol_A_pol_I_C"/>
    <property type="match status" value="1"/>
</dbReference>
<evidence type="ECO:0000256" key="10">
    <source>
        <dbReference type="ARBA" id="ARBA00022839"/>
    </source>
</evidence>
<dbReference type="InterPro" id="IPR020046">
    <property type="entry name" value="5-3_exonucl_a-hlix_arch_N"/>
</dbReference>
<dbReference type="PROSITE" id="PS00447">
    <property type="entry name" value="DNA_POLYMERASE_A"/>
    <property type="match status" value="1"/>
</dbReference>
<organism evidence="20 21">
    <name type="scientific">Candidatus Falkowbacteria bacterium RBG_13_39_14</name>
    <dbReference type="NCBI Taxonomy" id="1797985"/>
    <lineage>
        <taxon>Bacteria</taxon>
        <taxon>Candidatus Falkowiibacteriota</taxon>
    </lineage>
</organism>
<dbReference type="FunFam" id="1.10.150.20:FF:000003">
    <property type="entry name" value="DNA polymerase I"/>
    <property type="match status" value="1"/>
</dbReference>
<keyword evidence="4 16" id="KW-0808">Transferase</keyword>
<keyword evidence="12 16" id="KW-0238">DNA-binding</keyword>
<dbReference type="Pfam" id="PF02739">
    <property type="entry name" value="5_3_exonuc_N"/>
    <property type="match status" value="1"/>
</dbReference>
<evidence type="ECO:0000256" key="12">
    <source>
        <dbReference type="ARBA" id="ARBA00023125"/>
    </source>
</evidence>
<dbReference type="Gene3D" id="1.20.1060.10">
    <property type="entry name" value="Taq DNA Polymerase, Chain T, domain 4"/>
    <property type="match status" value="1"/>
</dbReference>
<evidence type="ECO:0000256" key="11">
    <source>
        <dbReference type="ARBA" id="ARBA00022932"/>
    </source>
</evidence>
<dbReference type="FunFam" id="1.20.1060.10:FF:000001">
    <property type="entry name" value="DNA polymerase I"/>
    <property type="match status" value="1"/>
</dbReference>
<evidence type="ECO:0000256" key="6">
    <source>
        <dbReference type="ARBA" id="ARBA00022705"/>
    </source>
</evidence>
<feature type="domain" description="5'-3' exonuclease" evidence="18">
    <location>
        <begin position="2"/>
        <end position="284"/>
    </location>
</feature>
<dbReference type="SMART" id="SM00475">
    <property type="entry name" value="53EXOc"/>
    <property type="match status" value="1"/>
</dbReference>
<evidence type="ECO:0000313" key="20">
    <source>
        <dbReference type="EMBL" id="OGF20420.1"/>
    </source>
</evidence>
<name>A0A1F5S145_9BACT</name>
<feature type="domain" description="DNA-directed DNA polymerase family A palm" evidence="19">
    <location>
        <begin position="691"/>
        <end position="907"/>
    </location>
</feature>
<evidence type="ECO:0000256" key="8">
    <source>
        <dbReference type="ARBA" id="ARBA00022763"/>
    </source>
</evidence>
<dbReference type="SUPFAM" id="SSF88723">
    <property type="entry name" value="PIN domain-like"/>
    <property type="match status" value="1"/>
</dbReference>
<dbReference type="NCBIfam" id="TIGR00593">
    <property type="entry name" value="pola"/>
    <property type="match status" value="1"/>
</dbReference>
<dbReference type="Gene3D" id="3.30.70.370">
    <property type="match status" value="1"/>
</dbReference>
<dbReference type="InterPro" id="IPR002562">
    <property type="entry name" value="3'-5'_exonuclease_dom"/>
</dbReference>
<comment type="caution">
    <text evidence="20">The sequence shown here is derived from an EMBL/GenBank/DDBJ whole genome shotgun (WGS) entry which is preliminary data.</text>
</comment>
<dbReference type="InterPro" id="IPR001098">
    <property type="entry name" value="DNA-dir_DNA_pol_A_palm_dom"/>
</dbReference>
<dbReference type="CDD" id="cd06139">
    <property type="entry name" value="DNA_polA_I_Ecoli_like_exo"/>
    <property type="match status" value="1"/>
</dbReference>
<dbReference type="SMART" id="SM00482">
    <property type="entry name" value="POLAc"/>
    <property type="match status" value="1"/>
</dbReference>
<dbReference type="GO" id="GO:0003677">
    <property type="term" value="F:DNA binding"/>
    <property type="evidence" value="ECO:0007669"/>
    <property type="project" value="UniProtKB-UniRule"/>
</dbReference>
<accession>A0A1F5S145</accession>
<dbReference type="STRING" id="1797985.A2Y83_04645"/>
<gene>
    <name evidence="16" type="primary">polA</name>
    <name evidence="20" type="ORF">A2Y83_04645</name>
</gene>
<dbReference type="NCBIfam" id="NF004397">
    <property type="entry name" value="PRK05755.1"/>
    <property type="match status" value="1"/>
</dbReference>
<dbReference type="Proteomes" id="UP000178323">
    <property type="component" value="Unassembled WGS sequence"/>
</dbReference>
<dbReference type="SUPFAM" id="SSF47807">
    <property type="entry name" value="5' to 3' exonuclease, C-terminal subdomain"/>
    <property type="match status" value="1"/>
</dbReference>
<evidence type="ECO:0000259" key="18">
    <source>
        <dbReference type="SMART" id="SM00475"/>
    </source>
</evidence>
<reference evidence="20 21" key="1">
    <citation type="journal article" date="2016" name="Nat. Commun.">
        <title>Thousands of microbial genomes shed light on interconnected biogeochemical processes in an aquifer system.</title>
        <authorList>
            <person name="Anantharaman K."/>
            <person name="Brown C.T."/>
            <person name="Hug L.A."/>
            <person name="Sharon I."/>
            <person name="Castelle C.J."/>
            <person name="Probst A.J."/>
            <person name="Thomas B.C."/>
            <person name="Singh A."/>
            <person name="Wilkins M.J."/>
            <person name="Karaoz U."/>
            <person name="Brodie E.L."/>
            <person name="Williams K.H."/>
            <person name="Hubbard S.S."/>
            <person name="Banfield J.F."/>
        </authorList>
    </citation>
    <scope>NUCLEOTIDE SEQUENCE [LARGE SCALE GENOMIC DNA]</scope>
</reference>
<dbReference type="InterPro" id="IPR036279">
    <property type="entry name" value="5-3_exonuclease_C_sf"/>
</dbReference>
<dbReference type="Gene3D" id="3.30.420.10">
    <property type="entry name" value="Ribonuclease H-like superfamily/Ribonuclease H"/>
    <property type="match status" value="1"/>
</dbReference>
<evidence type="ECO:0000259" key="17">
    <source>
        <dbReference type="SMART" id="SM00474"/>
    </source>
</evidence>
<dbReference type="CDD" id="cd09859">
    <property type="entry name" value="PIN_53EXO"/>
    <property type="match status" value="1"/>
</dbReference>
<dbReference type="PANTHER" id="PTHR10133:SF27">
    <property type="entry name" value="DNA POLYMERASE NU"/>
    <property type="match status" value="1"/>
</dbReference>
<comment type="catalytic activity">
    <reaction evidence="14 16">
        <text>DNA(n) + a 2'-deoxyribonucleoside 5'-triphosphate = DNA(n+1) + diphosphate</text>
        <dbReference type="Rhea" id="RHEA:22508"/>
        <dbReference type="Rhea" id="RHEA-COMP:17339"/>
        <dbReference type="Rhea" id="RHEA-COMP:17340"/>
        <dbReference type="ChEBI" id="CHEBI:33019"/>
        <dbReference type="ChEBI" id="CHEBI:61560"/>
        <dbReference type="ChEBI" id="CHEBI:173112"/>
        <dbReference type="EC" id="2.7.7.7"/>
    </reaction>
</comment>